<protein>
    <submittedName>
        <fullName evidence="2">Uncharacterized protein</fullName>
    </submittedName>
</protein>
<dbReference type="OrthoDB" id="7726473at2"/>
<feature type="signal peptide" evidence="1">
    <location>
        <begin position="1"/>
        <end position="17"/>
    </location>
</feature>
<reference evidence="2 3" key="1">
    <citation type="submission" date="2019-03" db="EMBL/GenBank/DDBJ databases">
        <authorList>
            <person name="Zhang S."/>
        </authorList>
    </citation>
    <scope>NUCLEOTIDE SEQUENCE [LARGE SCALE GENOMIC DNA]</scope>
    <source>
        <strain evidence="2 3">S4J41</strain>
    </source>
</reference>
<organism evidence="2 3">
    <name type="scientific">Antarcticimicrobium sediminis</name>
    <dbReference type="NCBI Taxonomy" id="2546227"/>
    <lineage>
        <taxon>Bacteria</taxon>
        <taxon>Pseudomonadati</taxon>
        <taxon>Pseudomonadota</taxon>
        <taxon>Alphaproteobacteria</taxon>
        <taxon>Rhodobacterales</taxon>
        <taxon>Paracoccaceae</taxon>
        <taxon>Antarcticimicrobium</taxon>
    </lineage>
</organism>
<gene>
    <name evidence="2" type="ORF">E1B25_01785</name>
</gene>
<evidence type="ECO:0000256" key="1">
    <source>
        <dbReference type="SAM" id="SignalP"/>
    </source>
</evidence>
<comment type="caution">
    <text evidence="2">The sequence shown here is derived from an EMBL/GenBank/DDBJ whole genome shotgun (WGS) entry which is preliminary data.</text>
</comment>
<sequence length="111" mass="12691">MIRLTLAAALLATPAFAAEDKQEACRYEGQVMAAVQKARLDRVAKTKVAEHIAASEPTWPDNYNAAIPQMVDYVFQMKKRDLKENDFGALWEQQCLQTWDQRQDMLKAMQD</sequence>
<keyword evidence="3" id="KW-1185">Reference proteome</keyword>
<accession>A0A4R5F1K1</accession>
<name>A0A4R5F1K1_9RHOB</name>
<dbReference type="EMBL" id="SMFP01000001">
    <property type="protein sequence ID" value="TDE41249.1"/>
    <property type="molecule type" value="Genomic_DNA"/>
</dbReference>
<proteinExistence type="predicted"/>
<feature type="chain" id="PRO_5020942761" evidence="1">
    <location>
        <begin position="18"/>
        <end position="111"/>
    </location>
</feature>
<keyword evidence="1" id="KW-0732">Signal</keyword>
<evidence type="ECO:0000313" key="3">
    <source>
        <dbReference type="Proteomes" id="UP000294662"/>
    </source>
</evidence>
<evidence type="ECO:0000313" key="2">
    <source>
        <dbReference type="EMBL" id="TDE41249.1"/>
    </source>
</evidence>
<dbReference type="RefSeq" id="WP_132827239.1">
    <property type="nucleotide sequence ID" value="NZ_SMFP01000001.1"/>
</dbReference>
<dbReference type="AlphaFoldDB" id="A0A4R5F1K1"/>
<dbReference type="Proteomes" id="UP000294662">
    <property type="component" value="Unassembled WGS sequence"/>
</dbReference>